<sequence>MKLTFYLFIFLVFYQGVVAQQNELKFHEAKAEYFYGTIIEHNPDIAHLITGHPSGLMLSYNRKPYGYNEWEGRYNYPDWGFTYIYQDLDNEFLGKVHGLYGHFNFYFWNRNFSIGVGQGVGYATNPYNPDTNFENNAYGSKFLSSTLLKFNYVKENLIDGLGVNVGMGVIHYSNANFKAPNNSTNTFYLSAGATYLFNEINYPDALVPVEWGSANYAERFKYNLVFRSGANEADVNGLGQYPFVTLSAFVDKRINYKSTFQLGADLFISRMIEELIKFRSVAFPSDGLEGGEDARRIGVFVGHELRFNRIAFVSQVGYYVYWPYEFENRIYNRLGLKRYFFNDNFFGSVTVKAHYAKAEAVEFSVGIRI</sequence>
<dbReference type="RefSeq" id="WP_164679273.1">
    <property type="nucleotide sequence ID" value="NZ_CP049057.1"/>
</dbReference>
<dbReference type="KEGG" id="mgel:G5B37_06630"/>
<dbReference type="Proteomes" id="UP000505306">
    <property type="component" value="Chromosome"/>
</dbReference>
<keyword evidence="1" id="KW-0378">Hydrolase</keyword>
<reference evidence="1 2" key="1">
    <citation type="submission" date="2020-02" db="EMBL/GenBank/DDBJ databases">
        <title>Complete genome sequence of Flavobacteriaceae bacterium.</title>
        <authorList>
            <person name="Kim S.-J."/>
            <person name="Kim Y.-S."/>
            <person name="Kim K.-H."/>
        </authorList>
    </citation>
    <scope>NUCLEOTIDE SEQUENCE [LARGE SCALE GENOMIC DNA]</scope>
    <source>
        <strain evidence="1 2">RR4-40</strain>
    </source>
</reference>
<proteinExistence type="predicted"/>
<organism evidence="1 2">
    <name type="scientific">Rasiella rasia</name>
    <dbReference type="NCBI Taxonomy" id="2744027"/>
    <lineage>
        <taxon>Bacteria</taxon>
        <taxon>Pseudomonadati</taxon>
        <taxon>Bacteroidota</taxon>
        <taxon>Flavobacteriia</taxon>
        <taxon>Flavobacteriales</taxon>
        <taxon>Flavobacteriaceae</taxon>
        <taxon>Rasiella</taxon>
    </lineage>
</organism>
<evidence type="ECO:0000313" key="1">
    <source>
        <dbReference type="EMBL" id="QIE59248.1"/>
    </source>
</evidence>
<dbReference type="Gene3D" id="2.40.160.20">
    <property type="match status" value="1"/>
</dbReference>
<dbReference type="InterPro" id="IPR018550">
    <property type="entry name" value="Lipid-A_deacylase-rel"/>
</dbReference>
<dbReference type="Pfam" id="PF09411">
    <property type="entry name" value="PagL"/>
    <property type="match status" value="1"/>
</dbReference>
<dbReference type="GO" id="GO:0016787">
    <property type="term" value="F:hydrolase activity"/>
    <property type="evidence" value="ECO:0007669"/>
    <property type="project" value="UniProtKB-KW"/>
</dbReference>
<dbReference type="AlphaFoldDB" id="A0A6G6GL22"/>
<keyword evidence="2" id="KW-1185">Reference proteome</keyword>
<accession>A0A6G6GL22</accession>
<protein>
    <submittedName>
        <fullName evidence="1">Acyloxyacyl hydrolase</fullName>
    </submittedName>
</protein>
<dbReference type="EMBL" id="CP049057">
    <property type="protein sequence ID" value="QIE59248.1"/>
    <property type="molecule type" value="Genomic_DNA"/>
</dbReference>
<evidence type="ECO:0000313" key="2">
    <source>
        <dbReference type="Proteomes" id="UP000505306"/>
    </source>
</evidence>
<name>A0A6G6GL22_9FLAO</name>
<gene>
    <name evidence="1" type="ORF">G5B37_06630</name>
</gene>